<protein>
    <submittedName>
        <fullName evidence="1">Uncharacterized protein</fullName>
    </submittedName>
</protein>
<comment type="caution">
    <text evidence="1">The sequence shown here is derived from an EMBL/GenBank/DDBJ whole genome shotgun (WGS) entry which is preliminary data.</text>
</comment>
<organism evidence="1 2">
    <name type="scientific">Paraburkholderia unamae</name>
    <dbReference type="NCBI Taxonomy" id="219649"/>
    <lineage>
        <taxon>Bacteria</taxon>
        <taxon>Pseudomonadati</taxon>
        <taxon>Pseudomonadota</taxon>
        <taxon>Betaproteobacteria</taxon>
        <taxon>Burkholderiales</taxon>
        <taxon>Burkholderiaceae</taxon>
        <taxon>Paraburkholderia</taxon>
    </lineage>
</organism>
<gene>
    <name evidence="1" type="ORF">C7402_10396</name>
</gene>
<dbReference type="EMBL" id="QEOB01000003">
    <property type="protein sequence ID" value="PVX85525.1"/>
    <property type="molecule type" value="Genomic_DNA"/>
</dbReference>
<accession>A0ABX5KVJ1</accession>
<dbReference type="Proteomes" id="UP000245712">
    <property type="component" value="Unassembled WGS sequence"/>
</dbReference>
<evidence type="ECO:0000313" key="1">
    <source>
        <dbReference type="EMBL" id="PVX85525.1"/>
    </source>
</evidence>
<evidence type="ECO:0000313" key="2">
    <source>
        <dbReference type="Proteomes" id="UP000245712"/>
    </source>
</evidence>
<reference evidence="1 2" key="1">
    <citation type="submission" date="2018-05" db="EMBL/GenBank/DDBJ databases">
        <title>Genomic Encyclopedia of Type Strains, Phase IV (KMG-V): Genome sequencing to study the core and pangenomes of soil and plant-associated prokaryotes.</title>
        <authorList>
            <person name="Whitman W."/>
        </authorList>
    </citation>
    <scope>NUCLEOTIDE SEQUENCE [LARGE SCALE GENOMIC DNA]</scope>
    <source>
        <strain evidence="1 2">SCZa-39</strain>
    </source>
</reference>
<proteinExistence type="predicted"/>
<sequence length="78" mass="8824">MRGLNVFMVDTIPVQITGVHPVKDRLFDTCTPCMLQQVACKTRSREALPEALWFVCVGTFRVVEIQAKRNQFGHGFQG</sequence>
<name>A0ABX5KVJ1_9BURK</name>
<keyword evidence="2" id="KW-1185">Reference proteome</keyword>